<protein>
    <submittedName>
        <fullName evidence="2">Uncharacterized protein</fullName>
    </submittedName>
</protein>
<feature type="region of interest" description="Disordered" evidence="1">
    <location>
        <begin position="125"/>
        <end position="165"/>
    </location>
</feature>
<feature type="region of interest" description="Disordered" evidence="1">
    <location>
        <begin position="64"/>
        <end position="113"/>
    </location>
</feature>
<name>A0A4Y2F8F2_ARAVE</name>
<evidence type="ECO:0000256" key="1">
    <source>
        <dbReference type="SAM" id="MobiDB-lite"/>
    </source>
</evidence>
<dbReference type="EMBL" id="BGPR01000813">
    <property type="protein sequence ID" value="GBM36525.1"/>
    <property type="molecule type" value="Genomic_DNA"/>
</dbReference>
<comment type="caution">
    <text evidence="2">The sequence shown here is derived from an EMBL/GenBank/DDBJ whole genome shotgun (WGS) entry which is preliminary data.</text>
</comment>
<feature type="region of interest" description="Disordered" evidence="1">
    <location>
        <begin position="1"/>
        <end position="40"/>
    </location>
</feature>
<sequence>MSKGAKQVPVTPRHSERIHPVHRHLRSAEGPGSPRGVPNSGQRCLRLKACTPDFLFLGFDSAPATAPSQVPRDGIKTKKTQTGPRANKIKKKTNHERKEQGPKKQATAKSRHFRVTTAKIRPRATKDPLESCVPRGVAKYGGPTMGPKEKTKNSKKGSNQKVGTHCPKHRLNMYKVRQWKPRPFSTIKQSV</sequence>
<dbReference type="Proteomes" id="UP000499080">
    <property type="component" value="Unassembled WGS sequence"/>
</dbReference>
<evidence type="ECO:0000313" key="3">
    <source>
        <dbReference type="Proteomes" id="UP000499080"/>
    </source>
</evidence>
<dbReference type="AlphaFoldDB" id="A0A4Y2F8F2"/>
<proteinExistence type="predicted"/>
<keyword evidence="3" id="KW-1185">Reference proteome</keyword>
<reference evidence="2 3" key="1">
    <citation type="journal article" date="2019" name="Sci. Rep.">
        <title>Orb-weaving spider Araneus ventricosus genome elucidates the spidroin gene catalogue.</title>
        <authorList>
            <person name="Kono N."/>
            <person name="Nakamura H."/>
            <person name="Ohtoshi R."/>
            <person name="Moran D.A.P."/>
            <person name="Shinohara A."/>
            <person name="Yoshida Y."/>
            <person name="Fujiwara M."/>
            <person name="Mori M."/>
            <person name="Tomita M."/>
            <person name="Arakawa K."/>
        </authorList>
    </citation>
    <scope>NUCLEOTIDE SEQUENCE [LARGE SCALE GENOMIC DNA]</scope>
</reference>
<organism evidence="2 3">
    <name type="scientific">Araneus ventricosus</name>
    <name type="common">Orbweaver spider</name>
    <name type="synonym">Epeira ventricosa</name>
    <dbReference type="NCBI Taxonomy" id="182803"/>
    <lineage>
        <taxon>Eukaryota</taxon>
        <taxon>Metazoa</taxon>
        <taxon>Ecdysozoa</taxon>
        <taxon>Arthropoda</taxon>
        <taxon>Chelicerata</taxon>
        <taxon>Arachnida</taxon>
        <taxon>Araneae</taxon>
        <taxon>Araneomorphae</taxon>
        <taxon>Entelegynae</taxon>
        <taxon>Araneoidea</taxon>
        <taxon>Araneidae</taxon>
        <taxon>Araneus</taxon>
    </lineage>
</organism>
<accession>A0A4Y2F8F2</accession>
<gene>
    <name evidence="2" type="ORF">AVEN_46003_1</name>
</gene>
<evidence type="ECO:0000313" key="2">
    <source>
        <dbReference type="EMBL" id="GBM36525.1"/>
    </source>
</evidence>